<evidence type="ECO:0000313" key="1">
    <source>
        <dbReference type="EMBL" id="MCX2803320.1"/>
    </source>
</evidence>
<proteinExistence type="predicted"/>
<reference evidence="1" key="1">
    <citation type="submission" date="2022-11" db="EMBL/GenBank/DDBJ databases">
        <title>Chitin-degrading and fungicidal potential of chitinolytic bacterial strains from marine environment of the Pacific Ocean regions.</title>
        <authorList>
            <person name="Pentekhina I."/>
            <person name="Nedashkovskaya O."/>
            <person name="Seitkalieva A."/>
            <person name="Podvolotskaya A."/>
            <person name="Tekutyeva L."/>
            <person name="Balabanova L."/>
        </authorList>
    </citation>
    <scope>NUCLEOTIDE SEQUENCE</scope>
    <source>
        <strain evidence="1">KMM 6838</strain>
    </source>
</reference>
<dbReference type="RefSeq" id="WP_266066722.1">
    <property type="nucleotide sequence ID" value="NZ_JAPHQB010000048.1"/>
</dbReference>
<organism evidence="1 2">
    <name type="scientific">Microbulbifer thermotolerans</name>
    <dbReference type="NCBI Taxonomy" id="252514"/>
    <lineage>
        <taxon>Bacteria</taxon>
        <taxon>Pseudomonadati</taxon>
        <taxon>Pseudomonadota</taxon>
        <taxon>Gammaproteobacteria</taxon>
        <taxon>Cellvibrionales</taxon>
        <taxon>Microbulbiferaceae</taxon>
        <taxon>Microbulbifer</taxon>
    </lineage>
</organism>
<sequence length="131" mass="14179">MSNKMEDILGLGSIDTERKIPGTTVTEGREYRYVSCSNNADIAALFKKVIREINPPLATSGGAVNEGCKVTLPSGECYFAISYKGDIEGWRQQVEQGAAALGLLVANISQDKLVLSDGNEVLLSECKFQFD</sequence>
<dbReference type="AlphaFoldDB" id="A0AB35I0Z1"/>
<gene>
    <name evidence="1" type="ORF">OQJ68_16160</name>
</gene>
<dbReference type="EMBL" id="JAPHQB010000048">
    <property type="protein sequence ID" value="MCX2803320.1"/>
    <property type="molecule type" value="Genomic_DNA"/>
</dbReference>
<name>A0AB35I0Z1_MICTH</name>
<dbReference type="Proteomes" id="UP001209730">
    <property type="component" value="Unassembled WGS sequence"/>
</dbReference>
<accession>A0AB35I0Z1</accession>
<evidence type="ECO:0000313" key="2">
    <source>
        <dbReference type="Proteomes" id="UP001209730"/>
    </source>
</evidence>
<protein>
    <submittedName>
        <fullName evidence="1">Uncharacterized protein</fullName>
    </submittedName>
</protein>
<comment type="caution">
    <text evidence="1">The sequence shown here is derived from an EMBL/GenBank/DDBJ whole genome shotgun (WGS) entry which is preliminary data.</text>
</comment>